<comment type="similarity">
    <text evidence="2">Belongs to the nicastrin family.</text>
</comment>
<evidence type="ECO:0000256" key="8">
    <source>
        <dbReference type="ARBA" id="ARBA00023180"/>
    </source>
</evidence>
<keyword evidence="11" id="KW-1185">Reference proteome</keyword>
<gene>
    <name evidence="10" type="ORF">CYY_008938</name>
</gene>
<organism evidence="10 11">
    <name type="scientific">Polysphondylium violaceum</name>
    <dbReference type="NCBI Taxonomy" id="133409"/>
    <lineage>
        <taxon>Eukaryota</taxon>
        <taxon>Amoebozoa</taxon>
        <taxon>Evosea</taxon>
        <taxon>Eumycetozoa</taxon>
        <taxon>Dictyostelia</taxon>
        <taxon>Dictyosteliales</taxon>
        <taxon>Dictyosteliaceae</taxon>
        <taxon>Polysphondylium</taxon>
    </lineage>
</organism>
<proteinExistence type="inferred from homology"/>
<comment type="subcellular location">
    <subcellularLocation>
        <location evidence="1">Endoplasmic reticulum membrane</location>
        <topology evidence="1">Single-pass membrane protein</topology>
    </subcellularLocation>
</comment>
<keyword evidence="3" id="KW-0812">Transmembrane</keyword>
<dbReference type="AlphaFoldDB" id="A0A8J4PKY7"/>
<dbReference type="EMBL" id="AJWJ01000602">
    <property type="protein sequence ID" value="KAF2069747.1"/>
    <property type="molecule type" value="Genomic_DNA"/>
</dbReference>
<evidence type="ECO:0000256" key="2">
    <source>
        <dbReference type="ARBA" id="ARBA00007717"/>
    </source>
</evidence>
<keyword evidence="6" id="KW-1133">Transmembrane helix</keyword>
<dbReference type="Proteomes" id="UP000695562">
    <property type="component" value="Unassembled WGS sequence"/>
</dbReference>
<evidence type="ECO:0000256" key="4">
    <source>
        <dbReference type="ARBA" id="ARBA00022729"/>
    </source>
</evidence>
<evidence type="ECO:0000313" key="10">
    <source>
        <dbReference type="EMBL" id="KAF2069747.1"/>
    </source>
</evidence>
<keyword evidence="7" id="KW-0472">Membrane</keyword>
<keyword evidence="4 9" id="KW-0732">Signal</keyword>
<name>A0A8J4PKY7_9MYCE</name>
<dbReference type="InterPro" id="IPR016574">
    <property type="entry name" value="Nicalin"/>
</dbReference>
<keyword evidence="8" id="KW-0325">Glycoprotein</keyword>
<dbReference type="GO" id="GO:0009966">
    <property type="term" value="P:regulation of signal transduction"/>
    <property type="evidence" value="ECO:0007669"/>
    <property type="project" value="InterPro"/>
</dbReference>
<feature type="signal peptide" evidence="9">
    <location>
        <begin position="1"/>
        <end position="20"/>
    </location>
</feature>
<dbReference type="Gene3D" id="3.40.630.10">
    <property type="entry name" value="Zn peptidases"/>
    <property type="match status" value="1"/>
</dbReference>
<evidence type="ECO:0000313" key="11">
    <source>
        <dbReference type="Proteomes" id="UP000695562"/>
    </source>
</evidence>
<evidence type="ECO:0000256" key="1">
    <source>
        <dbReference type="ARBA" id="ARBA00004389"/>
    </source>
</evidence>
<dbReference type="SUPFAM" id="SSF53187">
    <property type="entry name" value="Zn-dependent exopeptidases"/>
    <property type="match status" value="1"/>
</dbReference>
<evidence type="ECO:0000256" key="7">
    <source>
        <dbReference type="ARBA" id="ARBA00023136"/>
    </source>
</evidence>
<evidence type="ECO:0000256" key="5">
    <source>
        <dbReference type="ARBA" id="ARBA00022824"/>
    </source>
</evidence>
<sequence length="529" mass="61046">MKRSIFLLLIILTLIQLNNKYDIEDNGSYDDTNKAYRLLQYNRGTVGYGPEISSFNSILVQYNNNRLKETDRLLYKNKAVAINQNDVNLNLIAYFINCLCSAIIIVSHQGVFRNQMVVQLNNQLREMYLGNVTIHIPIYYMKYNDYMKMTRDVIIDANTEYRLIVSAGLPNIIAEPMVINFQAMLKGYEHLTPTPKTILITTSYDSFGLVPSLSGSNNNGNLFAMFEMIRILSHLYRDPNTRGKYDIMFALTSASFLNEYGLKKWIDQQQSDLLDSIEHVLCFEDLGITFQNPVYMHSSKLFANKTANNNNNNNEQIIQLYKDNFNQFNIPLEMIDNNIDNTTSIHWKHQFFIQKNINSFTLSQKLYSQSKEMHTYQNPVDIDALTVNIKSIASSLLSIIYKSSKIGKYSDVLEQILDINKQNLENWISSIENTNTMVPYLQELPTFTSNNKELVDKSKEFLNSIEEYFKSYLDDFQKQLLPLPSNSSYAKLNIHFYNPVTQSITFIKVKGLGFELSLLLATISTLKLV</sequence>
<feature type="chain" id="PRO_5035237939" description="Peptidase M28 domain-containing protein" evidence="9">
    <location>
        <begin position="21"/>
        <end position="529"/>
    </location>
</feature>
<protein>
    <recommendedName>
        <fullName evidence="12">Peptidase M28 domain-containing protein</fullName>
    </recommendedName>
</protein>
<evidence type="ECO:0008006" key="12">
    <source>
        <dbReference type="Google" id="ProtNLM"/>
    </source>
</evidence>
<dbReference type="OrthoDB" id="20321at2759"/>
<keyword evidence="5" id="KW-0256">Endoplasmic reticulum</keyword>
<dbReference type="PANTHER" id="PTHR31826">
    <property type="entry name" value="NICALIN"/>
    <property type="match status" value="1"/>
</dbReference>
<comment type="caution">
    <text evidence="10">The sequence shown here is derived from an EMBL/GenBank/DDBJ whole genome shotgun (WGS) entry which is preliminary data.</text>
</comment>
<evidence type="ECO:0000256" key="9">
    <source>
        <dbReference type="SAM" id="SignalP"/>
    </source>
</evidence>
<reference evidence="10" key="1">
    <citation type="submission" date="2020-01" db="EMBL/GenBank/DDBJ databases">
        <title>Development of genomics and gene disruption for Polysphondylium violaceum indicates a role for the polyketide synthase stlB in stalk morphogenesis.</title>
        <authorList>
            <person name="Narita B."/>
            <person name="Kawabe Y."/>
            <person name="Kin K."/>
            <person name="Saito T."/>
            <person name="Gibbs R."/>
            <person name="Kuspa A."/>
            <person name="Muzny D."/>
            <person name="Queller D."/>
            <person name="Richards S."/>
            <person name="Strassman J."/>
            <person name="Sucgang R."/>
            <person name="Worley K."/>
            <person name="Schaap P."/>
        </authorList>
    </citation>
    <scope>NUCLEOTIDE SEQUENCE</scope>
    <source>
        <strain evidence="10">QSvi11</strain>
    </source>
</reference>
<evidence type="ECO:0000256" key="6">
    <source>
        <dbReference type="ARBA" id="ARBA00022989"/>
    </source>
</evidence>
<evidence type="ECO:0000256" key="3">
    <source>
        <dbReference type="ARBA" id="ARBA00022692"/>
    </source>
</evidence>
<accession>A0A8J4PKY7</accession>
<dbReference type="GO" id="GO:0005789">
    <property type="term" value="C:endoplasmic reticulum membrane"/>
    <property type="evidence" value="ECO:0007669"/>
    <property type="project" value="UniProtKB-SubCell"/>
</dbReference>